<feature type="region of interest" description="Disordered" evidence="1">
    <location>
        <begin position="676"/>
        <end position="709"/>
    </location>
</feature>
<reference evidence="4 5" key="1">
    <citation type="journal article" date="2020" name="IScience">
        <title>Genome Sequencing of the Endangered Kingdonia uniflora (Circaeasteraceae, Ranunculales) Reveals Potential Mechanisms of Evolutionary Specialization.</title>
        <authorList>
            <person name="Sun Y."/>
            <person name="Deng T."/>
            <person name="Zhang A."/>
            <person name="Moore M.J."/>
            <person name="Landis J.B."/>
            <person name="Lin N."/>
            <person name="Zhang H."/>
            <person name="Zhang X."/>
            <person name="Huang J."/>
            <person name="Zhang X."/>
            <person name="Sun H."/>
            <person name="Wang H."/>
        </authorList>
    </citation>
    <scope>NUCLEOTIDE SEQUENCE [LARGE SCALE GENOMIC DNA]</scope>
    <source>
        <strain evidence="4">TB1705</strain>
        <tissue evidence="4">Leaf</tissue>
    </source>
</reference>
<dbReference type="SUPFAM" id="SSF53098">
    <property type="entry name" value="Ribonuclease H-like"/>
    <property type="match status" value="1"/>
</dbReference>
<sequence>MATTQESNDVHQHGLAINEQKNRVQCNYCAKVVSGFARLKQHLGGIRGDVVPCEQVPQDVMVKMRKELLEKRSTNLKREVLQLIDSDVPLMRDVCSNSTDESKQSPFVPAQPNCKRKDNVACVTPRENVPKRVLLSNKMGYSPGAAKTEEADEDSSMHAKRSVGRFFYENGIDFSVVKSPSFLKMISAAVGCGSAGYDVPQCNELSGWILQEEKKEIDCYVKEVKHSWGVTGCSILLDGWTNEKGRSLIHFLADCPRGPIFLRSADISDSIEDVNALVLLIEQVIEEIGAENVVQVVTFTMLGCMEEVGKQLAEKRRNIFWTVCASHCICLMLEKFETMNPIKEVMSKAKIITKFLYSRETVLKLVSKHVSKRSLVNSSRIRSVRPSLTLENIVLEKENLQKMFGSSAWNTSIWASRADGKRVADLIEGLSFWSEATKVLKATIPLVRALHLVNGGDNKPQMGYIYETMDQVKETIREEFENKKVCYMPFWKILDGIWNNILHRPIHAAGYFLNPSLFYYDDFVADAEVAGGLLCCIVRMVEDKKIQDLILQQLDEYREAKGPFGWINAVDQRSEIPPAKWWSLYGVRCPELQRFAVRILSQTCSGALRYGLQRNLSEELHKIGRNNIEQQRLLDITFVHHNLRLRDCESNAKEGNGNSDEMIDPMDDWIVDEAVTPQSSVDSVAWMDSNTIDNEEEPSKIQPKKEQQQ</sequence>
<dbReference type="OrthoDB" id="1741262at2759"/>
<dbReference type="GO" id="GO:0046983">
    <property type="term" value="F:protein dimerization activity"/>
    <property type="evidence" value="ECO:0007669"/>
    <property type="project" value="InterPro"/>
</dbReference>
<evidence type="ECO:0000313" key="5">
    <source>
        <dbReference type="Proteomes" id="UP000541444"/>
    </source>
</evidence>
<dbReference type="AlphaFoldDB" id="A0A7J7MKA2"/>
<accession>A0A7J7MKA2</accession>
<dbReference type="InterPro" id="IPR012337">
    <property type="entry name" value="RNaseH-like_sf"/>
</dbReference>
<dbReference type="Pfam" id="PF04937">
    <property type="entry name" value="DUF659"/>
    <property type="match status" value="1"/>
</dbReference>
<dbReference type="PANTHER" id="PTHR32166:SF63">
    <property type="entry name" value="HAT TRANSPOSON SUPERFAMILY PROTEIN"/>
    <property type="match status" value="1"/>
</dbReference>
<keyword evidence="5" id="KW-1185">Reference proteome</keyword>
<evidence type="ECO:0000259" key="2">
    <source>
        <dbReference type="Pfam" id="PF04937"/>
    </source>
</evidence>
<evidence type="ECO:0000256" key="1">
    <source>
        <dbReference type="SAM" id="MobiDB-lite"/>
    </source>
</evidence>
<feature type="compositionally biased region" description="Polar residues" evidence="1">
    <location>
        <begin position="676"/>
        <end position="692"/>
    </location>
</feature>
<dbReference type="EMBL" id="JACGCM010001428">
    <property type="protein sequence ID" value="KAF6155210.1"/>
    <property type="molecule type" value="Genomic_DNA"/>
</dbReference>
<gene>
    <name evidence="4" type="ORF">GIB67_019736</name>
</gene>
<evidence type="ECO:0000259" key="3">
    <source>
        <dbReference type="Pfam" id="PF05699"/>
    </source>
</evidence>
<name>A0A7J7MKA2_9MAGN</name>
<feature type="compositionally biased region" description="Basic and acidic residues" evidence="1">
    <location>
        <begin position="697"/>
        <end position="709"/>
    </location>
</feature>
<proteinExistence type="predicted"/>
<dbReference type="Proteomes" id="UP000541444">
    <property type="component" value="Unassembled WGS sequence"/>
</dbReference>
<dbReference type="PANTHER" id="PTHR32166">
    <property type="entry name" value="OSJNBA0013A04.12 PROTEIN"/>
    <property type="match status" value="1"/>
</dbReference>
<evidence type="ECO:0000313" key="4">
    <source>
        <dbReference type="EMBL" id="KAF6155210.1"/>
    </source>
</evidence>
<protein>
    <submittedName>
        <fullName evidence="4">Uncharacterized protein</fullName>
    </submittedName>
</protein>
<feature type="domain" description="DUF659" evidence="2">
    <location>
        <begin position="200"/>
        <end position="352"/>
    </location>
</feature>
<dbReference type="InterPro" id="IPR008906">
    <property type="entry name" value="HATC_C_dom"/>
</dbReference>
<dbReference type="Pfam" id="PF05699">
    <property type="entry name" value="Dimer_Tnp_hAT"/>
    <property type="match status" value="1"/>
</dbReference>
<comment type="caution">
    <text evidence="4">The sequence shown here is derived from an EMBL/GenBank/DDBJ whole genome shotgun (WGS) entry which is preliminary data.</text>
</comment>
<organism evidence="4 5">
    <name type="scientific">Kingdonia uniflora</name>
    <dbReference type="NCBI Taxonomy" id="39325"/>
    <lineage>
        <taxon>Eukaryota</taxon>
        <taxon>Viridiplantae</taxon>
        <taxon>Streptophyta</taxon>
        <taxon>Embryophyta</taxon>
        <taxon>Tracheophyta</taxon>
        <taxon>Spermatophyta</taxon>
        <taxon>Magnoliopsida</taxon>
        <taxon>Ranunculales</taxon>
        <taxon>Circaeasteraceae</taxon>
        <taxon>Kingdonia</taxon>
    </lineage>
</organism>
<feature type="domain" description="HAT C-terminal dimerisation" evidence="3">
    <location>
        <begin position="572"/>
        <end position="643"/>
    </location>
</feature>
<dbReference type="InterPro" id="IPR007021">
    <property type="entry name" value="DUF659"/>
</dbReference>